<evidence type="ECO:0000313" key="4">
    <source>
        <dbReference type="EMBL" id="WWD80511.1"/>
    </source>
</evidence>
<protein>
    <submittedName>
        <fullName evidence="4">CsbD family protein</fullName>
    </submittedName>
</protein>
<dbReference type="SUPFAM" id="SSF69047">
    <property type="entry name" value="Hypothetical protein YjbJ"/>
    <property type="match status" value="1"/>
</dbReference>
<sequence>MAKNDGMSDKVKSKVNKVKGEVKEQYGNAADNKQKESEGKKDKMKSDYQKTKGDFKEKL</sequence>
<dbReference type="Proteomes" id="UP000321816">
    <property type="component" value="Chromosome"/>
</dbReference>
<feature type="compositionally biased region" description="Basic and acidic residues" evidence="2">
    <location>
        <begin position="32"/>
        <end position="59"/>
    </location>
</feature>
<dbReference type="Gene3D" id="1.10.1470.10">
    <property type="entry name" value="YjbJ"/>
    <property type="match status" value="1"/>
</dbReference>
<feature type="region of interest" description="Disordered" evidence="2">
    <location>
        <begin position="1"/>
        <end position="59"/>
    </location>
</feature>
<reference evidence="4 5" key="1">
    <citation type="submission" date="2024-01" db="EMBL/GenBank/DDBJ databases">
        <title>Complete Genome Sequence of Alkalicoccus halolimnae BZ-SZ-XJ29T, a Moderately Halophilic Bacterium Isolated from a Salt Lake.</title>
        <authorList>
            <person name="Zhao B."/>
        </authorList>
    </citation>
    <scope>NUCLEOTIDE SEQUENCE [LARGE SCALE GENOMIC DNA]</scope>
    <source>
        <strain evidence="4 5">BZ-SZ-XJ29</strain>
    </source>
</reference>
<gene>
    <name evidence="4" type="ORF">FTX54_002810</name>
</gene>
<proteinExistence type="inferred from homology"/>
<feature type="compositionally biased region" description="Basic and acidic residues" evidence="2">
    <location>
        <begin position="1"/>
        <end position="24"/>
    </location>
</feature>
<dbReference type="EMBL" id="CP144914">
    <property type="protein sequence ID" value="WWD80511.1"/>
    <property type="molecule type" value="Genomic_DNA"/>
</dbReference>
<evidence type="ECO:0000313" key="5">
    <source>
        <dbReference type="Proteomes" id="UP000321816"/>
    </source>
</evidence>
<dbReference type="KEGG" id="ahal:FTX54_002810"/>
<comment type="similarity">
    <text evidence="1">Belongs to the UPF0337 (CsbD) family.</text>
</comment>
<dbReference type="Pfam" id="PF05532">
    <property type="entry name" value="CsbD"/>
    <property type="match status" value="1"/>
</dbReference>
<accession>A0A5C7F463</accession>
<evidence type="ECO:0000259" key="3">
    <source>
        <dbReference type="Pfam" id="PF05532"/>
    </source>
</evidence>
<dbReference type="RefSeq" id="WP_147804884.1">
    <property type="nucleotide sequence ID" value="NZ_CP144914.1"/>
</dbReference>
<evidence type="ECO:0000256" key="1">
    <source>
        <dbReference type="ARBA" id="ARBA00009129"/>
    </source>
</evidence>
<dbReference type="InterPro" id="IPR036629">
    <property type="entry name" value="YjbJ_sf"/>
</dbReference>
<dbReference type="InterPro" id="IPR008462">
    <property type="entry name" value="CsbD"/>
</dbReference>
<organism evidence="4 5">
    <name type="scientific">Alkalicoccus halolimnae</name>
    <dbReference type="NCBI Taxonomy" id="1667239"/>
    <lineage>
        <taxon>Bacteria</taxon>
        <taxon>Bacillati</taxon>
        <taxon>Bacillota</taxon>
        <taxon>Bacilli</taxon>
        <taxon>Bacillales</taxon>
        <taxon>Bacillaceae</taxon>
        <taxon>Alkalicoccus</taxon>
    </lineage>
</organism>
<dbReference type="AlphaFoldDB" id="A0A5C7F463"/>
<feature type="domain" description="CsbD-like" evidence="3">
    <location>
        <begin position="9"/>
        <end position="58"/>
    </location>
</feature>
<name>A0A5C7F463_9BACI</name>
<evidence type="ECO:0000256" key="2">
    <source>
        <dbReference type="SAM" id="MobiDB-lite"/>
    </source>
</evidence>
<keyword evidence="5" id="KW-1185">Reference proteome</keyword>